<evidence type="ECO:0000256" key="3">
    <source>
        <dbReference type="ARBA" id="ARBA00023125"/>
    </source>
</evidence>
<dbReference type="PROSITE" id="PS00463">
    <property type="entry name" value="ZN2_CY6_FUNGAL_1"/>
    <property type="match status" value="1"/>
</dbReference>
<feature type="domain" description="Zn(2)-C6 fungal-type" evidence="7">
    <location>
        <begin position="14"/>
        <end position="45"/>
    </location>
</feature>
<feature type="region of interest" description="Disordered" evidence="6">
    <location>
        <begin position="573"/>
        <end position="606"/>
    </location>
</feature>
<keyword evidence="9" id="KW-1185">Reference proteome</keyword>
<evidence type="ECO:0000256" key="1">
    <source>
        <dbReference type="ARBA" id="ARBA00004123"/>
    </source>
</evidence>
<dbReference type="PANTHER" id="PTHR31845">
    <property type="entry name" value="FINGER DOMAIN PROTEIN, PUTATIVE-RELATED"/>
    <property type="match status" value="1"/>
</dbReference>
<proteinExistence type="predicted"/>
<dbReference type="GO" id="GO:0000976">
    <property type="term" value="F:transcription cis-regulatory region binding"/>
    <property type="evidence" value="ECO:0007669"/>
    <property type="project" value="TreeGrafter"/>
</dbReference>
<keyword evidence="3" id="KW-0238">DNA-binding</keyword>
<evidence type="ECO:0000256" key="6">
    <source>
        <dbReference type="SAM" id="MobiDB-lite"/>
    </source>
</evidence>
<keyword evidence="5" id="KW-0539">Nucleus</keyword>
<organism evidence="8 9">
    <name type="scientific">Verruconis gallopava</name>
    <dbReference type="NCBI Taxonomy" id="253628"/>
    <lineage>
        <taxon>Eukaryota</taxon>
        <taxon>Fungi</taxon>
        <taxon>Dikarya</taxon>
        <taxon>Ascomycota</taxon>
        <taxon>Pezizomycotina</taxon>
        <taxon>Dothideomycetes</taxon>
        <taxon>Pleosporomycetidae</taxon>
        <taxon>Venturiales</taxon>
        <taxon>Sympoventuriaceae</taxon>
        <taxon>Verruconis</taxon>
    </lineage>
</organism>
<dbReference type="GO" id="GO:0005634">
    <property type="term" value="C:nucleus"/>
    <property type="evidence" value="ECO:0007669"/>
    <property type="project" value="UniProtKB-SubCell"/>
</dbReference>
<dbReference type="PANTHER" id="PTHR31845:SF10">
    <property type="entry name" value="ZN(II)2CYS6 TRANSCRIPTION FACTOR (EUROFUNG)"/>
    <property type="match status" value="1"/>
</dbReference>
<feature type="region of interest" description="Disordered" evidence="6">
    <location>
        <begin position="83"/>
        <end position="135"/>
    </location>
</feature>
<dbReference type="SUPFAM" id="SSF57701">
    <property type="entry name" value="Zn2/Cys6 DNA-binding domain"/>
    <property type="match status" value="1"/>
</dbReference>
<reference evidence="8 9" key="1">
    <citation type="submission" date="2015-01" db="EMBL/GenBank/DDBJ databases">
        <title>The Genome Sequence of Ochroconis gallopava CBS43764.</title>
        <authorList>
            <consortium name="The Broad Institute Genomics Platform"/>
            <person name="Cuomo C."/>
            <person name="de Hoog S."/>
            <person name="Gorbushina A."/>
            <person name="Stielow B."/>
            <person name="Teixiera M."/>
            <person name="Abouelleil A."/>
            <person name="Chapman S.B."/>
            <person name="Priest M."/>
            <person name="Young S.K."/>
            <person name="Wortman J."/>
            <person name="Nusbaum C."/>
            <person name="Birren B."/>
        </authorList>
    </citation>
    <scope>NUCLEOTIDE SEQUENCE [LARGE SCALE GENOMIC DNA]</scope>
    <source>
        <strain evidence="8 9">CBS 43764</strain>
    </source>
</reference>
<comment type="subcellular location">
    <subcellularLocation>
        <location evidence="1">Nucleus</location>
    </subcellularLocation>
</comment>
<dbReference type="InParanoid" id="A0A0D1XML0"/>
<protein>
    <recommendedName>
        <fullName evidence="7">Zn(2)-C6 fungal-type domain-containing protein</fullName>
    </recommendedName>
</protein>
<feature type="compositionally biased region" description="Polar residues" evidence="6">
    <location>
        <begin position="113"/>
        <end position="130"/>
    </location>
</feature>
<dbReference type="CDD" id="cd00067">
    <property type="entry name" value="GAL4"/>
    <property type="match status" value="1"/>
</dbReference>
<evidence type="ECO:0000259" key="7">
    <source>
        <dbReference type="PROSITE" id="PS00463"/>
    </source>
</evidence>
<dbReference type="HOGENOM" id="CLU_017970_0_0_1"/>
<keyword evidence="2" id="KW-0805">Transcription regulation</keyword>
<evidence type="ECO:0000256" key="5">
    <source>
        <dbReference type="ARBA" id="ARBA00023242"/>
    </source>
</evidence>
<dbReference type="Proteomes" id="UP000053259">
    <property type="component" value="Unassembled WGS sequence"/>
</dbReference>
<evidence type="ECO:0000256" key="4">
    <source>
        <dbReference type="ARBA" id="ARBA00023163"/>
    </source>
</evidence>
<evidence type="ECO:0000313" key="8">
    <source>
        <dbReference type="EMBL" id="KIW03771.1"/>
    </source>
</evidence>
<dbReference type="EMBL" id="KN847543">
    <property type="protein sequence ID" value="KIW03771.1"/>
    <property type="molecule type" value="Genomic_DNA"/>
</dbReference>
<dbReference type="RefSeq" id="XP_016213640.1">
    <property type="nucleotide sequence ID" value="XM_016358539.1"/>
</dbReference>
<dbReference type="InterPro" id="IPR051089">
    <property type="entry name" value="prtT"/>
</dbReference>
<dbReference type="VEuPathDB" id="FungiDB:PV09_05075"/>
<dbReference type="InterPro" id="IPR036864">
    <property type="entry name" value="Zn2-C6_fun-type_DNA-bd_sf"/>
</dbReference>
<dbReference type="Gene3D" id="4.10.240.10">
    <property type="entry name" value="Zn(2)-C6 fungal-type DNA-binding domain"/>
    <property type="match status" value="1"/>
</dbReference>
<dbReference type="OrthoDB" id="5226580at2759"/>
<dbReference type="AlphaFoldDB" id="A0A0D1XML0"/>
<name>A0A0D1XML0_9PEZI</name>
<dbReference type="GO" id="GO:0000981">
    <property type="term" value="F:DNA-binding transcription factor activity, RNA polymerase II-specific"/>
    <property type="evidence" value="ECO:0007669"/>
    <property type="project" value="InterPro"/>
</dbReference>
<gene>
    <name evidence="8" type="ORF">PV09_05075</name>
</gene>
<evidence type="ECO:0000313" key="9">
    <source>
        <dbReference type="Proteomes" id="UP000053259"/>
    </source>
</evidence>
<sequence length="642" mass="72412">MDATPGGTAKKLKACTNCTNAKTKCTPYGNLNNLCERCHRLGKACHYAEATVRPKKNRLSSRKQLEEKVDSLVNLLSTIRNNSPSGNIDSSVPGGRSSAVPIRSSSSFKGSPGTDSALGSSHVDTPNVSPENPPADVLESIPIEIQNHRFSLYCREYVQAFPFVTFAPSETVSTMQINRPLTLKSLIAVTLHEDMNLQRKAIHEMNAMIKKAMMSRATYSFDLLQAILIQIAFYHLQFRSHTQELLLFLNFAITLAHEVGIDKSPSDRRLGMTAHALTTAPMEGVKYEQWRALLGVYYEAAIFAQAFRKPRLMQYTKYMEQCRRRLLDALEMQTDYSIDVLIGLQNICLDALDVFTLYDFENPEISGDLAIKTIIHGMMERLRAIEEKAQKDRNSSLLPHEVRLLMYARTYVHEVAVHKDFWQVPSELNGSAISTIRTQLGWKGLALAKELATYYANLPSAEWLKLDTGPCTQMLYSLIMLNKYVSLDSADTAPNSANHWDVQLAFREAELHKLGTRIIEQLSALVVTDKLYDDSRPIWWALGWIIKNMVYGHQQRICAGQLSFQRPSKDEPLTTIRTPVLQETPAEDQPTPDIPRDDKPPEIPFATSFPDVTFDNSVMWAEGFQTAMWDTMMNDMTTLPFG</sequence>
<evidence type="ECO:0000256" key="2">
    <source>
        <dbReference type="ARBA" id="ARBA00023015"/>
    </source>
</evidence>
<dbReference type="GeneID" id="27313048"/>
<accession>A0A0D1XML0</accession>
<feature type="compositionally biased region" description="Low complexity" evidence="6">
    <location>
        <begin position="97"/>
        <end position="107"/>
    </location>
</feature>
<keyword evidence="4" id="KW-0804">Transcription</keyword>
<dbReference type="InterPro" id="IPR001138">
    <property type="entry name" value="Zn2Cys6_DnaBD"/>
</dbReference>
<dbReference type="STRING" id="253628.A0A0D1XML0"/>
<dbReference type="GO" id="GO:0008270">
    <property type="term" value="F:zinc ion binding"/>
    <property type="evidence" value="ECO:0007669"/>
    <property type="project" value="InterPro"/>
</dbReference>